<dbReference type="Gene3D" id="3.30.240.20">
    <property type="entry name" value="bsu07140 like domains"/>
    <property type="match status" value="2"/>
</dbReference>
<evidence type="ECO:0000256" key="3">
    <source>
        <dbReference type="ARBA" id="ARBA00022475"/>
    </source>
</evidence>
<comment type="subcellular location">
    <subcellularLocation>
        <location evidence="1">Cell membrane</location>
        <topology evidence="1">Multi-pass membrane protein</topology>
    </subcellularLocation>
</comment>
<keyword evidence="5 7" id="KW-1133">Transmembrane helix</keyword>
<dbReference type="EMBL" id="JAFBFI010000002">
    <property type="protein sequence ID" value="MBM7691300.1"/>
    <property type="molecule type" value="Genomic_DNA"/>
</dbReference>
<reference evidence="10 11" key="1">
    <citation type="submission" date="2021-01" db="EMBL/GenBank/DDBJ databases">
        <title>Genomic Encyclopedia of Type Strains, Phase IV (KMG-IV): sequencing the most valuable type-strain genomes for metagenomic binning, comparative biology and taxonomic classification.</title>
        <authorList>
            <person name="Goeker M."/>
        </authorList>
    </citation>
    <scope>NUCLEOTIDE SEQUENCE [LARGE SCALE GENOMIC DNA]</scope>
    <source>
        <strain evidence="10 11">DSM 105482</strain>
    </source>
</reference>
<dbReference type="InterPro" id="IPR007353">
    <property type="entry name" value="DUF421"/>
</dbReference>
<keyword evidence="4 7" id="KW-0812">Transmembrane</keyword>
<evidence type="ECO:0000313" key="11">
    <source>
        <dbReference type="Proteomes" id="UP000823486"/>
    </source>
</evidence>
<dbReference type="InterPro" id="IPR048454">
    <property type="entry name" value="YetF_N"/>
</dbReference>
<keyword evidence="11" id="KW-1185">Reference proteome</keyword>
<evidence type="ECO:0000256" key="6">
    <source>
        <dbReference type="ARBA" id="ARBA00023136"/>
    </source>
</evidence>
<evidence type="ECO:0000256" key="2">
    <source>
        <dbReference type="ARBA" id="ARBA00006448"/>
    </source>
</evidence>
<keyword evidence="3" id="KW-1003">Cell membrane</keyword>
<dbReference type="PANTHER" id="PTHR34582">
    <property type="entry name" value="UPF0702 TRANSMEMBRANE PROTEIN YCAP"/>
    <property type="match status" value="1"/>
</dbReference>
<feature type="transmembrane region" description="Helical" evidence="7">
    <location>
        <begin position="59"/>
        <end position="76"/>
    </location>
</feature>
<feature type="domain" description="YetF C-terminal" evidence="8">
    <location>
        <begin position="82"/>
        <end position="213"/>
    </location>
</feature>
<evidence type="ECO:0000259" key="9">
    <source>
        <dbReference type="Pfam" id="PF20730"/>
    </source>
</evidence>
<evidence type="ECO:0000313" key="10">
    <source>
        <dbReference type="EMBL" id="MBM7691300.1"/>
    </source>
</evidence>
<evidence type="ECO:0000256" key="1">
    <source>
        <dbReference type="ARBA" id="ARBA00004651"/>
    </source>
</evidence>
<evidence type="ECO:0000256" key="5">
    <source>
        <dbReference type="ARBA" id="ARBA00022989"/>
    </source>
</evidence>
<sequence length="236" mass="26517">MPSYLDVVVRSLLYIAVLFFFTKLTGKKQLSQLSFFDYVSGITIGSIAGEVMMGLEKHYFHGVISIAIFSLFTLLVDRLSVKSKWIGDMVEGTGTVFIQNGKILEENLKKENISLKELSALLRKKSVFNFSDVEFAVLEPPGDLSILLKSDKQPLTPSDIGLITKPVKQPYTIISDGKVLPKSLSEAGKDLQWLDQTLNEWQVALDQVFYLQINTKGEVEIDLYDDKKELSMPKQS</sequence>
<feature type="domain" description="YetF-like N-terminal transmembrane" evidence="9">
    <location>
        <begin position="4"/>
        <end position="77"/>
    </location>
</feature>
<name>A0ABS2QE90_9BACI</name>
<accession>A0ABS2QE90</accession>
<dbReference type="RefSeq" id="WP_204538590.1">
    <property type="nucleotide sequence ID" value="NZ_JAFBFI010000002.1"/>
</dbReference>
<dbReference type="Pfam" id="PF04239">
    <property type="entry name" value="DUF421"/>
    <property type="match status" value="1"/>
</dbReference>
<gene>
    <name evidence="10" type="ORF">JOC77_000705</name>
</gene>
<evidence type="ECO:0000256" key="4">
    <source>
        <dbReference type="ARBA" id="ARBA00022692"/>
    </source>
</evidence>
<organism evidence="10 11">
    <name type="scientific">Peribacillus deserti</name>
    <dbReference type="NCBI Taxonomy" id="673318"/>
    <lineage>
        <taxon>Bacteria</taxon>
        <taxon>Bacillati</taxon>
        <taxon>Bacillota</taxon>
        <taxon>Bacilli</taxon>
        <taxon>Bacillales</taxon>
        <taxon>Bacillaceae</taxon>
        <taxon>Peribacillus</taxon>
    </lineage>
</organism>
<evidence type="ECO:0000259" key="8">
    <source>
        <dbReference type="Pfam" id="PF04239"/>
    </source>
</evidence>
<dbReference type="Proteomes" id="UP000823486">
    <property type="component" value="Unassembled WGS sequence"/>
</dbReference>
<protein>
    <submittedName>
        <fullName evidence="10">Uncharacterized membrane protein YcaP (DUF421 family)</fullName>
    </submittedName>
</protein>
<keyword evidence="6 7" id="KW-0472">Membrane</keyword>
<feature type="transmembrane region" description="Helical" evidence="7">
    <location>
        <begin position="7"/>
        <end position="26"/>
    </location>
</feature>
<evidence type="ECO:0000256" key="7">
    <source>
        <dbReference type="SAM" id="Phobius"/>
    </source>
</evidence>
<dbReference type="PANTHER" id="PTHR34582:SF7">
    <property type="entry name" value="UPF0702 TRANSMEMBRANE PROTEIN YDFS"/>
    <property type="match status" value="1"/>
</dbReference>
<dbReference type="Pfam" id="PF20730">
    <property type="entry name" value="YetF_N"/>
    <property type="match status" value="1"/>
</dbReference>
<comment type="similarity">
    <text evidence="2">Belongs to the UPF0702 family.</text>
</comment>
<dbReference type="InterPro" id="IPR023090">
    <property type="entry name" value="UPF0702_alpha/beta_dom_sf"/>
</dbReference>
<proteinExistence type="inferred from homology"/>
<comment type="caution">
    <text evidence="10">The sequence shown here is derived from an EMBL/GenBank/DDBJ whole genome shotgun (WGS) entry which is preliminary data.</text>
</comment>